<dbReference type="Pfam" id="PF13563">
    <property type="entry name" value="2_5_RNA_ligase2"/>
    <property type="match status" value="1"/>
</dbReference>
<keyword evidence="2" id="KW-1185">Reference proteome</keyword>
<sequence length="180" mass="19562">MAHSIELLMDPDTDAAVRRMWTALMDNGLPSQGNHRSSSNRPHITLAAAEGIDAAVDDVARTLGPRLPLRVDIGATVVFRGGRSTVARLVVASRDLLALHREVYEIAGPFVRGEVFPHCEPDRWTPHLTVARRVTDDQLGRAVAVADDSAHGVSLTATIIGMRRWDSDARAEVDLISVSE</sequence>
<evidence type="ECO:0000313" key="1">
    <source>
        <dbReference type="EMBL" id="GGF30217.1"/>
    </source>
</evidence>
<dbReference type="InterPro" id="IPR009097">
    <property type="entry name" value="Cyclic_Pdiesterase"/>
</dbReference>
<organism evidence="1 2">
    <name type="scientific">Williamsia phyllosphaerae</name>
    <dbReference type="NCBI Taxonomy" id="885042"/>
    <lineage>
        <taxon>Bacteria</taxon>
        <taxon>Bacillati</taxon>
        <taxon>Actinomycetota</taxon>
        <taxon>Actinomycetes</taxon>
        <taxon>Mycobacteriales</taxon>
        <taxon>Nocardiaceae</taxon>
        <taxon>Williamsia</taxon>
    </lineage>
</organism>
<dbReference type="RefSeq" id="WP_188490221.1">
    <property type="nucleotide sequence ID" value="NZ_BMCS01000001.1"/>
</dbReference>
<proteinExistence type="predicted"/>
<gene>
    <name evidence="1" type="ORF">GCM10007298_27730</name>
</gene>
<name>A0ABQ1V011_9NOCA</name>
<evidence type="ECO:0000313" key="2">
    <source>
        <dbReference type="Proteomes" id="UP000632454"/>
    </source>
</evidence>
<accession>A0ABQ1V011</accession>
<dbReference type="Gene3D" id="3.90.1140.10">
    <property type="entry name" value="Cyclic phosphodiesterase"/>
    <property type="match status" value="1"/>
</dbReference>
<dbReference type="EMBL" id="BMCS01000001">
    <property type="protein sequence ID" value="GGF30217.1"/>
    <property type="molecule type" value="Genomic_DNA"/>
</dbReference>
<protein>
    <recommendedName>
        <fullName evidence="3">2'-5' RNA ligase family protein</fullName>
    </recommendedName>
</protein>
<comment type="caution">
    <text evidence="1">The sequence shown here is derived from an EMBL/GenBank/DDBJ whole genome shotgun (WGS) entry which is preliminary data.</text>
</comment>
<reference evidence="2" key="1">
    <citation type="journal article" date="2019" name="Int. J. Syst. Evol. Microbiol.">
        <title>The Global Catalogue of Microorganisms (GCM) 10K type strain sequencing project: providing services to taxonomists for standard genome sequencing and annotation.</title>
        <authorList>
            <consortium name="The Broad Institute Genomics Platform"/>
            <consortium name="The Broad Institute Genome Sequencing Center for Infectious Disease"/>
            <person name="Wu L."/>
            <person name="Ma J."/>
        </authorList>
    </citation>
    <scope>NUCLEOTIDE SEQUENCE [LARGE SCALE GENOMIC DNA]</scope>
    <source>
        <strain evidence="2">CCM 7855</strain>
    </source>
</reference>
<dbReference type="SUPFAM" id="SSF55144">
    <property type="entry name" value="LigT-like"/>
    <property type="match status" value="1"/>
</dbReference>
<dbReference type="Proteomes" id="UP000632454">
    <property type="component" value="Unassembled WGS sequence"/>
</dbReference>
<evidence type="ECO:0008006" key="3">
    <source>
        <dbReference type="Google" id="ProtNLM"/>
    </source>
</evidence>